<feature type="transmembrane region" description="Helical" evidence="7">
    <location>
        <begin position="154"/>
        <end position="180"/>
    </location>
</feature>
<comment type="similarity">
    <text evidence="2">Belongs to the cytochrome ubiquinol oxidase subunit 2 family.</text>
</comment>
<feature type="transmembrane region" description="Helical" evidence="7">
    <location>
        <begin position="227"/>
        <end position="245"/>
    </location>
</feature>
<evidence type="ECO:0000256" key="7">
    <source>
        <dbReference type="SAM" id="Phobius"/>
    </source>
</evidence>
<reference evidence="9" key="1">
    <citation type="journal article" date="2019" name="Int. J. Syst. Evol. Microbiol.">
        <title>The Global Catalogue of Microorganisms (GCM) 10K type strain sequencing project: providing services to taxonomists for standard genome sequencing and annotation.</title>
        <authorList>
            <consortium name="The Broad Institute Genomics Platform"/>
            <consortium name="The Broad Institute Genome Sequencing Center for Infectious Disease"/>
            <person name="Wu L."/>
            <person name="Ma J."/>
        </authorList>
    </citation>
    <scope>NUCLEOTIDE SEQUENCE [LARGE SCALE GENOMIC DNA]</scope>
    <source>
        <strain evidence="9">CCUG 54356</strain>
    </source>
</reference>
<evidence type="ECO:0000313" key="8">
    <source>
        <dbReference type="EMBL" id="MFD1215680.1"/>
    </source>
</evidence>
<accession>A0ABW3U899</accession>
<evidence type="ECO:0000256" key="2">
    <source>
        <dbReference type="ARBA" id="ARBA00007543"/>
    </source>
</evidence>
<keyword evidence="6 7" id="KW-0472">Membrane</keyword>
<keyword evidence="3" id="KW-1003">Cell membrane</keyword>
<proteinExistence type="inferred from homology"/>
<gene>
    <name evidence="8" type="ORF">ACFQ2X_03645</name>
</gene>
<feature type="transmembrane region" description="Helical" evidence="7">
    <location>
        <begin position="130"/>
        <end position="148"/>
    </location>
</feature>
<dbReference type="PANTHER" id="PTHR43141">
    <property type="entry name" value="CYTOCHROME BD2 SUBUNIT II"/>
    <property type="match status" value="1"/>
</dbReference>
<evidence type="ECO:0000256" key="6">
    <source>
        <dbReference type="ARBA" id="ARBA00023136"/>
    </source>
</evidence>
<comment type="caution">
    <text evidence="8">The sequence shown here is derived from an EMBL/GenBank/DDBJ whole genome shotgun (WGS) entry which is preliminary data.</text>
</comment>
<protein>
    <submittedName>
        <fullName evidence="8">Cytochrome d ubiquinol oxidase subunit II</fullName>
    </submittedName>
</protein>
<dbReference type="EMBL" id="JBHTLR010000004">
    <property type="protein sequence ID" value="MFD1215680.1"/>
    <property type="molecule type" value="Genomic_DNA"/>
</dbReference>
<comment type="subcellular location">
    <subcellularLocation>
        <location evidence="1">Cell membrane</location>
        <topology evidence="1">Multi-pass membrane protein</topology>
    </subcellularLocation>
</comment>
<sequence length="340" mass="37435">MSDATSMISGDWLPVVFIGLMGLAVIVYAILDGYDLGVGILLPMGESDEGQRDTMIASIGPFWDANETWLVLAIGLLLIAFPEAHSIVLTNLYIPAAIMLIGLIMRGVAFDFRAKAAVDHKLAWDRTFKFGSLLTTLTQGYMLGQYVMGFEHSWSAQLFCLLSALGVTAAYTYIGATWLVMKTEQGLQQRAVVWAKNAGRAALLGVVAVCVINPLVNPGVFDRWFTFPLVMFVLLIPTLCFLGFVTNDILLRRLPKPEDRHCSLPFYTVVGIFILSFIGLAFSFYPEIVPGQLNIWEAASARASLQFILVGAVIVVPVILLYTAFSYRVFRGKATDLSYH</sequence>
<organism evidence="8 9">
    <name type="scientific">Microbulbifer celer</name>
    <dbReference type="NCBI Taxonomy" id="435905"/>
    <lineage>
        <taxon>Bacteria</taxon>
        <taxon>Pseudomonadati</taxon>
        <taxon>Pseudomonadota</taxon>
        <taxon>Gammaproteobacteria</taxon>
        <taxon>Cellvibrionales</taxon>
        <taxon>Microbulbiferaceae</taxon>
        <taxon>Microbulbifer</taxon>
    </lineage>
</organism>
<dbReference type="Pfam" id="PF02322">
    <property type="entry name" value="Cyt_bd_oxida_II"/>
    <property type="match status" value="1"/>
</dbReference>
<feature type="transmembrane region" description="Helical" evidence="7">
    <location>
        <begin position="305"/>
        <end position="325"/>
    </location>
</feature>
<dbReference type="PANTHER" id="PTHR43141:SF2">
    <property type="entry name" value="BLR3729 PROTEIN"/>
    <property type="match status" value="1"/>
</dbReference>
<dbReference type="InterPro" id="IPR003317">
    <property type="entry name" value="Cyt-d_oxidase_su2"/>
</dbReference>
<dbReference type="RefSeq" id="WP_230437586.1">
    <property type="nucleotide sequence ID" value="NZ_CP087715.1"/>
</dbReference>
<feature type="transmembrane region" description="Helical" evidence="7">
    <location>
        <begin position="266"/>
        <end position="285"/>
    </location>
</feature>
<keyword evidence="5 7" id="KW-1133">Transmembrane helix</keyword>
<evidence type="ECO:0000256" key="3">
    <source>
        <dbReference type="ARBA" id="ARBA00022475"/>
    </source>
</evidence>
<feature type="transmembrane region" description="Helical" evidence="7">
    <location>
        <begin position="87"/>
        <end position="109"/>
    </location>
</feature>
<evidence type="ECO:0000256" key="1">
    <source>
        <dbReference type="ARBA" id="ARBA00004651"/>
    </source>
</evidence>
<keyword evidence="9" id="KW-1185">Reference proteome</keyword>
<feature type="transmembrane region" description="Helical" evidence="7">
    <location>
        <begin position="12"/>
        <end position="31"/>
    </location>
</feature>
<keyword evidence="4 7" id="KW-0812">Transmembrane</keyword>
<evidence type="ECO:0000256" key="5">
    <source>
        <dbReference type="ARBA" id="ARBA00022989"/>
    </source>
</evidence>
<evidence type="ECO:0000313" key="9">
    <source>
        <dbReference type="Proteomes" id="UP001597264"/>
    </source>
</evidence>
<evidence type="ECO:0000256" key="4">
    <source>
        <dbReference type="ARBA" id="ARBA00022692"/>
    </source>
</evidence>
<dbReference type="Proteomes" id="UP001597264">
    <property type="component" value="Unassembled WGS sequence"/>
</dbReference>
<feature type="transmembrane region" description="Helical" evidence="7">
    <location>
        <begin position="201"/>
        <end position="221"/>
    </location>
</feature>
<name>A0ABW3U899_9GAMM</name>